<evidence type="ECO:0000313" key="3">
    <source>
        <dbReference type="Proteomes" id="UP000027997"/>
    </source>
</evidence>
<feature type="region of interest" description="Disordered" evidence="1">
    <location>
        <begin position="1"/>
        <end position="39"/>
    </location>
</feature>
<dbReference type="EMBL" id="JOJP01000001">
    <property type="protein sequence ID" value="KEI70080.1"/>
    <property type="molecule type" value="Genomic_DNA"/>
</dbReference>
<keyword evidence="3" id="KW-1185">Reference proteome</keyword>
<reference evidence="2 3" key="1">
    <citation type="submission" date="2014-06" db="EMBL/GenBank/DDBJ databases">
        <title>Whole Genome Sequences of Three Symbiotic Endozoicomonas Bacteria.</title>
        <authorList>
            <person name="Neave M.J."/>
            <person name="Apprill A."/>
            <person name="Voolstra C.R."/>
        </authorList>
    </citation>
    <scope>NUCLEOTIDE SEQUENCE [LARGE SCALE GENOMIC DNA]</scope>
    <source>
        <strain evidence="2 3">DSM 22380</strain>
    </source>
</reference>
<organism evidence="2 3">
    <name type="scientific">Endozoicomonas elysicola</name>
    <dbReference type="NCBI Taxonomy" id="305900"/>
    <lineage>
        <taxon>Bacteria</taxon>
        <taxon>Pseudomonadati</taxon>
        <taxon>Pseudomonadota</taxon>
        <taxon>Gammaproteobacteria</taxon>
        <taxon>Oceanospirillales</taxon>
        <taxon>Endozoicomonadaceae</taxon>
        <taxon>Endozoicomonas</taxon>
    </lineage>
</organism>
<dbReference type="RefSeq" id="WP_020584181.1">
    <property type="nucleotide sequence ID" value="NZ_JOJP01000001.1"/>
</dbReference>
<dbReference type="Proteomes" id="UP000027997">
    <property type="component" value="Unassembled WGS sequence"/>
</dbReference>
<evidence type="ECO:0000256" key="1">
    <source>
        <dbReference type="SAM" id="MobiDB-lite"/>
    </source>
</evidence>
<dbReference type="AlphaFoldDB" id="A0A081K7F4"/>
<gene>
    <name evidence="2" type="ORF">GV64_04365</name>
</gene>
<protein>
    <submittedName>
        <fullName evidence="2">Uncharacterized protein</fullName>
    </submittedName>
</protein>
<proteinExistence type="predicted"/>
<evidence type="ECO:0000313" key="2">
    <source>
        <dbReference type="EMBL" id="KEI70080.1"/>
    </source>
</evidence>
<feature type="compositionally biased region" description="Polar residues" evidence="1">
    <location>
        <begin position="24"/>
        <end position="38"/>
    </location>
</feature>
<comment type="caution">
    <text evidence="2">The sequence shown here is derived from an EMBL/GenBank/DDBJ whole genome shotgun (WGS) entry which is preliminary data.</text>
</comment>
<name>A0A081K7F4_9GAMM</name>
<sequence length="186" mass="20012">MSNQIIGAPSPIYGNAFQTPPPSNQASPNHVANPNQPGRITGYPVNGNYIPVTPATGEYGGSNSFPSIEQRAFQAVPTSQPGNVRVTHTKTVCQETVQVDLTPEEAKQYYADFYQQLPTPVHTYCYASFPVVPNPQFNTLAPLPSPPWTPTSTPPLGQQGQGQVVTTYASTHFIPAPQNTFPSSGR</sequence>
<accession>A0A081K7F4</accession>